<dbReference type="AlphaFoldDB" id="A0A8H7BEW7"/>
<dbReference type="OrthoDB" id="2281294at2759"/>
<dbReference type="EMBL" id="JABAYA010000237">
    <property type="protein sequence ID" value="KAF7721756.1"/>
    <property type="molecule type" value="Genomic_DNA"/>
</dbReference>
<evidence type="ECO:0000313" key="2">
    <source>
        <dbReference type="Proteomes" id="UP000605846"/>
    </source>
</evidence>
<proteinExistence type="predicted"/>
<reference evidence="1" key="1">
    <citation type="submission" date="2020-01" db="EMBL/GenBank/DDBJ databases">
        <title>Genome Sequencing of Three Apophysomyces-Like Fungal Strains Confirms a Novel Fungal Genus in the Mucoromycota with divergent Burkholderia-like Endosymbiotic Bacteria.</title>
        <authorList>
            <person name="Stajich J.E."/>
            <person name="Macias A.M."/>
            <person name="Carter-House D."/>
            <person name="Lovett B."/>
            <person name="Kasson L.R."/>
            <person name="Berry K."/>
            <person name="Grigoriev I."/>
            <person name="Chang Y."/>
            <person name="Spatafora J."/>
            <person name="Kasson M.T."/>
        </authorList>
    </citation>
    <scope>NUCLEOTIDE SEQUENCE</scope>
    <source>
        <strain evidence="1">NRRL A-21654</strain>
    </source>
</reference>
<gene>
    <name evidence="1" type="ORF">EC973_004150</name>
</gene>
<organism evidence="1 2">
    <name type="scientific">Apophysomyces ossiformis</name>
    <dbReference type="NCBI Taxonomy" id="679940"/>
    <lineage>
        <taxon>Eukaryota</taxon>
        <taxon>Fungi</taxon>
        <taxon>Fungi incertae sedis</taxon>
        <taxon>Mucoromycota</taxon>
        <taxon>Mucoromycotina</taxon>
        <taxon>Mucoromycetes</taxon>
        <taxon>Mucorales</taxon>
        <taxon>Mucorineae</taxon>
        <taxon>Mucoraceae</taxon>
        <taxon>Apophysomyces</taxon>
    </lineage>
</organism>
<name>A0A8H7BEW7_9FUNG</name>
<sequence>MLYVPTTPVPTSIGTHAIPEMSLGNHRHDQVDITEEQQTEEFYYHSTQYLDNKPMDKYQDHQQETPTGEEDEDEFFFLNQHENTPGLLDEYMDFKQVPFDPLPQPQQLVLPAVSSTSKSDLVPNENLQYTMATRTFYATINKFARQNHPECRRRTPYSFLENWHLHNMYSKSQQILLGISNVRPTVLLSGDDFMFTPPLTPQSDPCDHIDLIPLDWDEDDEEDADVRNGYGYVDAYTIMDSGVVMMAAPAPEGCCLDTDEEDVSLKKPGYTTCDSEFTICPMLDENSWMGQGRHQKLSSYTSSNDYPAGDHTSAEYCSLYQHQHQQLEGDEDGEESFGGSGLTMSPELVNWYRSEQTFPSSIVKYQTENNKFSQTAPAQRLEIGYDERNAPISREQTCMETSESVSDRISIMTGSSSSEQFPSTSDPASINSPVVSYQSLADIMTIETNNGMPVQTACPSSSYTYGAIQSREKTARVTGRLPLRVPDFSGEIWRTSELALELAESFSSNGDHTLNDEELGRIPITARQTNQILRFILFTIQIWHVLFICAESILGDLGCILTRRQVHLIATHTPASKQPLTSTV</sequence>
<comment type="caution">
    <text evidence="1">The sequence shown here is derived from an EMBL/GenBank/DDBJ whole genome shotgun (WGS) entry which is preliminary data.</text>
</comment>
<keyword evidence="2" id="KW-1185">Reference proteome</keyword>
<accession>A0A8H7BEW7</accession>
<dbReference type="Proteomes" id="UP000605846">
    <property type="component" value="Unassembled WGS sequence"/>
</dbReference>
<evidence type="ECO:0000313" key="1">
    <source>
        <dbReference type="EMBL" id="KAF7721756.1"/>
    </source>
</evidence>
<protein>
    <submittedName>
        <fullName evidence="1">Uncharacterized protein</fullName>
    </submittedName>
</protein>